<sequence>METTVCPWCQTEIVWDEELGPEEECPYCNNPLPLEGTVEVGEDTLKEEAKASDKSDSKTEPLEGYRTLNVTITEDEEELLHTESDQTNESDEDYSNLWEDETDTILPSVRALDAYEDYGLNMAKYGESVQSLLDHQEEVPECPNCREFMLHTGVMTVKTDQFVPVQSVIQPLEAPFGIQMYVCPACFTTTHSLATEDRLRMVKRLSSK</sequence>
<accession>A0ABW3PPK3</accession>
<feature type="region of interest" description="Disordered" evidence="1">
    <location>
        <begin position="42"/>
        <end position="62"/>
    </location>
</feature>
<keyword evidence="3" id="KW-1185">Reference proteome</keyword>
<evidence type="ECO:0000313" key="3">
    <source>
        <dbReference type="Proteomes" id="UP001597169"/>
    </source>
</evidence>
<feature type="region of interest" description="Disordered" evidence="1">
    <location>
        <begin position="75"/>
        <end position="94"/>
    </location>
</feature>
<name>A0ABW3PPK3_9BACL</name>
<organism evidence="2 3">
    <name type="scientific">Paenibacillus provencensis</name>
    <dbReference type="NCBI Taxonomy" id="441151"/>
    <lineage>
        <taxon>Bacteria</taxon>
        <taxon>Bacillati</taxon>
        <taxon>Bacillota</taxon>
        <taxon>Bacilli</taxon>
        <taxon>Bacillales</taxon>
        <taxon>Paenibacillaceae</taxon>
        <taxon>Paenibacillus</taxon>
    </lineage>
</organism>
<reference evidence="3" key="1">
    <citation type="journal article" date="2019" name="Int. J. Syst. Evol. Microbiol.">
        <title>The Global Catalogue of Microorganisms (GCM) 10K type strain sequencing project: providing services to taxonomists for standard genome sequencing and annotation.</title>
        <authorList>
            <consortium name="The Broad Institute Genomics Platform"/>
            <consortium name="The Broad Institute Genome Sequencing Center for Infectious Disease"/>
            <person name="Wu L."/>
            <person name="Ma J."/>
        </authorList>
    </citation>
    <scope>NUCLEOTIDE SEQUENCE [LARGE SCALE GENOMIC DNA]</scope>
    <source>
        <strain evidence="3">CCUG 53519</strain>
    </source>
</reference>
<gene>
    <name evidence="2" type="ORF">ACFQ3J_12195</name>
</gene>
<evidence type="ECO:0000256" key="1">
    <source>
        <dbReference type="SAM" id="MobiDB-lite"/>
    </source>
</evidence>
<evidence type="ECO:0000313" key="2">
    <source>
        <dbReference type="EMBL" id="MFD1128934.1"/>
    </source>
</evidence>
<proteinExistence type="predicted"/>
<protein>
    <submittedName>
        <fullName evidence="2">Uncharacterized protein</fullName>
    </submittedName>
</protein>
<dbReference type="RefSeq" id="WP_379292891.1">
    <property type="nucleotide sequence ID" value="NZ_JBHTKX010000001.1"/>
</dbReference>
<dbReference type="EMBL" id="JBHTKX010000001">
    <property type="protein sequence ID" value="MFD1128934.1"/>
    <property type="molecule type" value="Genomic_DNA"/>
</dbReference>
<dbReference type="Proteomes" id="UP001597169">
    <property type="component" value="Unassembled WGS sequence"/>
</dbReference>
<feature type="compositionally biased region" description="Basic and acidic residues" evidence="1">
    <location>
        <begin position="43"/>
        <end position="62"/>
    </location>
</feature>
<comment type="caution">
    <text evidence="2">The sequence shown here is derived from an EMBL/GenBank/DDBJ whole genome shotgun (WGS) entry which is preliminary data.</text>
</comment>